<dbReference type="InterPro" id="IPR019734">
    <property type="entry name" value="TPR_rpt"/>
</dbReference>
<sequence>MQRITLSCLCGLLLMMTAGCSLTVQNELNTEPRQYLADHLFTAIPEQSIETEQQIFALPDAVYHDMLRMVRPLNSSREKADALLNYIFFLKGKRISYETNATLTASETLARQQANCLSLTILAYSLASVAEMNVLFQDVIIPEYWTHVQGVSLLSGHVNLKLTGSGAKTSRGAANYEQFSYVIDFDLETNKSDFPVRVLKKPQIIAMFYNNKAAQFMIEKDYDHAFAYLKAAILTDPNSSESWNNLAVLYRSIRHFDLAEDAYKLALQLDPESTNVKSNLALLYMLKGETEKAEDLQRVVYIQRLDNPYYHIMLGNEAMQMSDHQQAIKHFRYSLKLNKKASEALAGLAKAYYQLGHAEAARHYLLQAKKHAPSMQERGRYQSKLDSLMTASKQH</sequence>
<dbReference type="SMART" id="SM00028">
    <property type="entry name" value="TPR"/>
    <property type="match status" value="5"/>
</dbReference>
<dbReference type="PROSITE" id="PS51257">
    <property type="entry name" value="PROKAR_LIPOPROTEIN"/>
    <property type="match status" value="1"/>
</dbReference>
<dbReference type="Pfam" id="PF14559">
    <property type="entry name" value="TPR_19"/>
    <property type="match status" value="1"/>
</dbReference>
<protein>
    <submittedName>
        <fullName evidence="3">Tetratricopeptide repeat protein</fullName>
    </submittedName>
</protein>
<feature type="repeat" description="TPR" evidence="1">
    <location>
        <begin position="240"/>
        <end position="273"/>
    </location>
</feature>
<dbReference type="Pfam" id="PF00515">
    <property type="entry name" value="TPR_1"/>
    <property type="match status" value="1"/>
</dbReference>
<dbReference type="InterPro" id="IPR011990">
    <property type="entry name" value="TPR-like_helical_dom_sf"/>
</dbReference>
<feature type="chain" id="PRO_5022926087" evidence="2">
    <location>
        <begin position="24"/>
        <end position="395"/>
    </location>
</feature>
<organism evidence="3 4">
    <name type="scientific">Rheinheimera tangshanensis</name>
    <dbReference type="NCBI Taxonomy" id="400153"/>
    <lineage>
        <taxon>Bacteria</taxon>
        <taxon>Pseudomonadati</taxon>
        <taxon>Pseudomonadota</taxon>
        <taxon>Gammaproteobacteria</taxon>
        <taxon>Chromatiales</taxon>
        <taxon>Chromatiaceae</taxon>
        <taxon>Rheinheimera</taxon>
    </lineage>
</organism>
<dbReference type="EMBL" id="VRLR01000001">
    <property type="protein sequence ID" value="TXK82853.1"/>
    <property type="molecule type" value="Genomic_DNA"/>
</dbReference>
<feature type="repeat" description="TPR" evidence="1">
    <location>
        <begin position="308"/>
        <end position="341"/>
    </location>
</feature>
<name>A0A5C8M310_9GAMM</name>
<keyword evidence="1" id="KW-0802">TPR repeat</keyword>
<feature type="signal peptide" evidence="2">
    <location>
        <begin position="1"/>
        <end position="23"/>
    </location>
</feature>
<dbReference type="OrthoDB" id="5801251at2"/>
<evidence type="ECO:0000256" key="1">
    <source>
        <dbReference type="PROSITE-ProRule" id="PRU00339"/>
    </source>
</evidence>
<keyword evidence="2" id="KW-0732">Signal</keyword>
<comment type="caution">
    <text evidence="3">The sequence shown here is derived from an EMBL/GenBank/DDBJ whole genome shotgun (WGS) entry which is preliminary data.</text>
</comment>
<accession>A0A5C8M310</accession>
<evidence type="ECO:0000256" key="2">
    <source>
        <dbReference type="SAM" id="SignalP"/>
    </source>
</evidence>
<dbReference type="Gene3D" id="1.25.40.10">
    <property type="entry name" value="Tetratricopeptide repeat domain"/>
    <property type="match status" value="2"/>
</dbReference>
<dbReference type="RefSeq" id="WP_147902797.1">
    <property type="nucleotide sequence ID" value="NZ_BAAAGC010000002.1"/>
</dbReference>
<dbReference type="PANTHER" id="PTHR12558:SF13">
    <property type="entry name" value="CELL DIVISION CYCLE PROTEIN 27 HOMOLOG"/>
    <property type="match status" value="1"/>
</dbReference>
<gene>
    <name evidence="3" type="ORF">FU839_00750</name>
</gene>
<evidence type="ECO:0000313" key="4">
    <source>
        <dbReference type="Proteomes" id="UP000321814"/>
    </source>
</evidence>
<evidence type="ECO:0000313" key="3">
    <source>
        <dbReference type="EMBL" id="TXK82853.1"/>
    </source>
</evidence>
<reference evidence="3 4" key="1">
    <citation type="submission" date="2019-08" db="EMBL/GenBank/DDBJ databases">
        <title>Draft genome analysis of Rheinheimera tangshanensis isolated from the roots of fresh rice plants (Oryza sativa).</title>
        <authorList>
            <person name="Yu Q."/>
            <person name="Qi Y."/>
            <person name="Zhang H."/>
            <person name="Pu J."/>
        </authorList>
    </citation>
    <scope>NUCLEOTIDE SEQUENCE [LARGE SCALE GENOMIC DNA]</scope>
    <source>
        <strain evidence="3 4">JA3-B52</strain>
    </source>
</reference>
<dbReference type="Proteomes" id="UP000321814">
    <property type="component" value="Unassembled WGS sequence"/>
</dbReference>
<dbReference type="PROSITE" id="PS50005">
    <property type="entry name" value="TPR"/>
    <property type="match status" value="2"/>
</dbReference>
<proteinExistence type="predicted"/>
<keyword evidence="4" id="KW-1185">Reference proteome</keyword>
<dbReference type="PANTHER" id="PTHR12558">
    <property type="entry name" value="CELL DIVISION CYCLE 16,23,27"/>
    <property type="match status" value="1"/>
</dbReference>
<dbReference type="SUPFAM" id="SSF48452">
    <property type="entry name" value="TPR-like"/>
    <property type="match status" value="1"/>
</dbReference>
<dbReference type="AlphaFoldDB" id="A0A5C8M310"/>